<comment type="caution">
    <text evidence="8">Lacks conserved residue(s) required for the propagation of feature annotation.</text>
</comment>
<feature type="domain" description="Palmitoyltransferase DHHC" evidence="10">
    <location>
        <begin position="31"/>
        <end position="66"/>
    </location>
</feature>
<comment type="domain">
    <text evidence="8">The DHHC domain is required for palmitoyltransferase activity.</text>
</comment>
<evidence type="ECO:0000256" key="7">
    <source>
        <dbReference type="ARBA" id="ARBA00048048"/>
    </source>
</evidence>
<dbReference type="EMBL" id="JACAZH010000003">
    <property type="protein sequence ID" value="KAF7373668.1"/>
    <property type="molecule type" value="Genomic_DNA"/>
</dbReference>
<evidence type="ECO:0000313" key="11">
    <source>
        <dbReference type="EMBL" id="KAF7373668.1"/>
    </source>
</evidence>
<feature type="transmembrane region" description="Helical" evidence="8">
    <location>
        <begin position="50"/>
        <end position="69"/>
    </location>
</feature>
<evidence type="ECO:0000256" key="5">
    <source>
        <dbReference type="ARBA" id="ARBA00023139"/>
    </source>
</evidence>
<sequence length="104" mass="11896">MQTAMNDWPRAGNLCARNTVAYETSVARTRRAHHCLWVWNCVSANNHRRFVISFSSLLPLAAFLSFRFLHADTMFAVTQRGPSEASQRANVSWTRRGSGRRRQA</sequence>
<proteinExistence type="inferred from homology"/>
<dbReference type="Proteomes" id="UP000623467">
    <property type="component" value="Unassembled WGS sequence"/>
</dbReference>
<keyword evidence="12" id="KW-1185">Reference proteome</keyword>
<keyword evidence="4 8" id="KW-0472">Membrane</keyword>
<keyword evidence="2 8" id="KW-0812">Transmembrane</keyword>
<accession>A0A8H6Z6W8</accession>
<keyword evidence="8" id="KW-0012">Acyltransferase</keyword>
<dbReference type="PROSITE" id="PS50216">
    <property type="entry name" value="DHHC"/>
    <property type="match status" value="1"/>
</dbReference>
<feature type="region of interest" description="Disordered" evidence="9">
    <location>
        <begin position="80"/>
        <end position="104"/>
    </location>
</feature>
<protein>
    <recommendedName>
        <fullName evidence="8">Palmitoyltransferase</fullName>
        <ecNumber evidence="8">2.3.1.225</ecNumber>
    </recommendedName>
</protein>
<evidence type="ECO:0000256" key="2">
    <source>
        <dbReference type="ARBA" id="ARBA00022692"/>
    </source>
</evidence>
<dbReference type="AlphaFoldDB" id="A0A8H6Z6W8"/>
<evidence type="ECO:0000259" key="10">
    <source>
        <dbReference type="Pfam" id="PF01529"/>
    </source>
</evidence>
<keyword evidence="5" id="KW-0564">Palmitate</keyword>
<dbReference type="GO" id="GO:0019706">
    <property type="term" value="F:protein-cysteine S-palmitoyltransferase activity"/>
    <property type="evidence" value="ECO:0007669"/>
    <property type="project" value="UniProtKB-EC"/>
</dbReference>
<keyword evidence="3 8" id="KW-1133">Transmembrane helix</keyword>
<organism evidence="11 12">
    <name type="scientific">Mycena sanguinolenta</name>
    <dbReference type="NCBI Taxonomy" id="230812"/>
    <lineage>
        <taxon>Eukaryota</taxon>
        <taxon>Fungi</taxon>
        <taxon>Dikarya</taxon>
        <taxon>Basidiomycota</taxon>
        <taxon>Agaricomycotina</taxon>
        <taxon>Agaricomycetes</taxon>
        <taxon>Agaricomycetidae</taxon>
        <taxon>Agaricales</taxon>
        <taxon>Marasmiineae</taxon>
        <taxon>Mycenaceae</taxon>
        <taxon>Mycena</taxon>
    </lineage>
</organism>
<feature type="compositionally biased region" description="Polar residues" evidence="9">
    <location>
        <begin position="80"/>
        <end position="95"/>
    </location>
</feature>
<comment type="similarity">
    <text evidence="8">Belongs to the DHHC palmitoyltransferase family.</text>
</comment>
<evidence type="ECO:0000313" key="12">
    <source>
        <dbReference type="Proteomes" id="UP000623467"/>
    </source>
</evidence>
<dbReference type="Pfam" id="PF01529">
    <property type="entry name" value="DHHC"/>
    <property type="match status" value="1"/>
</dbReference>
<dbReference type="OrthoDB" id="379794at2759"/>
<comment type="catalytic activity">
    <reaction evidence="7 8">
        <text>L-cysteinyl-[protein] + hexadecanoyl-CoA = S-hexadecanoyl-L-cysteinyl-[protein] + CoA</text>
        <dbReference type="Rhea" id="RHEA:36683"/>
        <dbReference type="Rhea" id="RHEA-COMP:10131"/>
        <dbReference type="Rhea" id="RHEA-COMP:11032"/>
        <dbReference type="ChEBI" id="CHEBI:29950"/>
        <dbReference type="ChEBI" id="CHEBI:57287"/>
        <dbReference type="ChEBI" id="CHEBI:57379"/>
        <dbReference type="ChEBI" id="CHEBI:74151"/>
        <dbReference type="EC" id="2.3.1.225"/>
    </reaction>
</comment>
<gene>
    <name evidence="11" type="ORF">MSAN_00577700</name>
</gene>
<dbReference type="InterPro" id="IPR001594">
    <property type="entry name" value="Palmitoyltrfase_DHHC"/>
</dbReference>
<dbReference type="EC" id="2.3.1.225" evidence="8"/>
<dbReference type="GO" id="GO:0016020">
    <property type="term" value="C:membrane"/>
    <property type="evidence" value="ECO:0007669"/>
    <property type="project" value="UniProtKB-SubCell"/>
</dbReference>
<reference evidence="11" key="1">
    <citation type="submission" date="2020-05" db="EMBL/GenBank/DDBJ databases">
        <title>Mycena genomes resolve the evolution of fungal bioluminescence.</title>
        <authorList>
            <person name="Tsai I.J."/>
        </authorList>
    </citation>
    <scope>NUCLEOTIDE SEQUENCE</scope>
    <source>
        <strain evidence="11">160909Yilan</strain>
    </source>
</reference>
<evidence type="ECO:0000256" key="8">
    <source>
        <dbReference type="RuleBase" id="RU079119"/>
    </source>
</evidence>
<keyword evidence="6" id="KW-0449">Lipoprotein</keyword>
<evidence type="ECO:0000256" key="4">
    <source>
        <dbReference type="ARBA" id="ARBA00023136"/>
    </source>
</evidence>
<name>A0A8H6Z6W8_9AGAR</name>
<comment type="caution">
    <text evidence="11">The sequence shown here is derived from an EMBL/GenBank/DDBJ whole genome shotgun (WGS) entry which is preliminary data.</text>
</comment>
<evidence type="ECO:0000256" key="3">
    <source>
        <dbReference type="ARBA" id="ARBA00022989"/>
    </source>
</evidence>
<evidence type="ECO:0000256" key="6">
    <source>
        <dbReference type="ARBA" id="ARBA00023288"/>
    </source>
</evidence>
<evidence type="ECO:0000256" key="9">
    <source>
        <dbReference type="SAM" id="MobiDB-lite"/>
    </source>
</evidence>
<comment type="subcellular location">
    <subcellularLocation>
        <location evidence="1">Membrane</location>
        <topology evidence="1">Multi-pass membrane protein</topology>
    </subcellularLocation>
</comment>
<keyword evidence="8" id="KW-0808">Transferase</keyword>
<evidence type="ECO:0000256" key="1">
    <source>
        <dbReference type="ARBA" id="ARBA00004141"/>
    </source>
</evidence>